<proteinExistence type="predicted"/>
<keyword evidence="1" id="KW-0472">Membrane</keyword>
<dbReference type="EMBL" id="MK500566">
    <property type="protein sequence ID" value="QBK91977.1"/>
    <property type="molecule type" value="Genomic_DNA"/>
</dbReference>
<gene>
    <name evidence="2" type="ORF">LCPAC304_03200</name>
</gene>
<protein>
    <submittedName>
        <fullName evidence="2">Uncharacterized protein</fullName>
    </submittedName>
</protein>
<keyword evidence="1" id="KW-0812">Transmembrane</keyword>
<reference evidence="2" key="1">
    <citation type="journal article" date="2019" name="MBio">
        <title>Virus Genomes from Deep Sea Sediments Expand the Ocean Megavirome and Support Independent Origins of Viral Gigantism.</title>
        <authorList>
            <person name="Backstrom D."/>
            <person name="Yutin N."/>
            <person name="Jorgensen S.L."/>
            <person name="Dharamshi J."/>
            <person name="Homa F."/>
            <person name="Zaremba-Niedwiedzka K."/>
            <person name="Spang A."/>
            <person name="Wolf Y.I."/>
            <person name="Koonin E.V."/>
            <person name="Ettema T.J."/>
        </authorList>
    </citation>
    <scope>NUCLEOTIDE SEQUENCE</scope>
</reference>
<evidence type="ECO:0000313" key="2">
    <source>
        <dbReference type="EMBL" id="QBK91977.1"/>
    </source>
</evidence>
<name>A0A481Z874_9VIRU</name>
<accession>A0A481Z874</accession>
<organism evidence="2">
    <name type="scientific">Pithovirus LCPAC304</name>
    <dbReference type="NCBI Taxonomy" id="2506594"/>
    <lineage>
        <taxon>Viruses</taxon>
        <taxon>Pithoviruses</taxon>
    </lineage>
</organism>
<sequence>MYSILIAIVGVIVFELVVLHYVLQCAMKYNGVGEKSTKSRAPHNQVPDWFCKFIRKILDEPTRAHVPIEIEYHKIDASRKTFRTGLIEAKNALNVLIDHRDKAVCKRWKWGIGSRIEGGKLFVWSSPNPRTMRSTIYNVKKMQVTISADYNHVHIHNVEDSETQLIWSSHCMNV</sequence>
<feature type="transmembrane region" description="Helical" evidence="1">
    <location>
        <begin position="6"/>
        <end position="23"/>
    </location>
</feature>
<evidence type="ECO:0000256" key="1">
    <source>
        <dbReference type="SAM" id="Phobius"/>
    </source>
</evidence>
<keyword evidence="1" id="KW-1133">Transmembrane helix</keyword>